<dbReference type="GO" id="GO:0032454">
    <property type="term" value="F:histone H3K9 demethylase activity"/>
    <property type="evidence" value="ECO:0007669"/>
    <property type="project" value="InterPro"/>
</dbReference>
<proteinExistence type="inferred from homology"/>
<dbReference type="GO" id="GO:0031490">
    <property type="term" value="F:chromatin DNA binding"/>
    <property type="evidence" value="ECO:0007669"/>
    <property type="project" value="TreeGrafter"/>
</dbReference>
<organism evidence="6 7">
    <name type="scientific">Coptis chinensis</name>
    <dbReference type="NCBI Taxonomy" id="261450"/>
    <lineage>
        <taxon>Eukaryota</taxon>
        <taxon>Viridiplantae</taxon>
        <taxon>Streptophyta</taxon>
        <taxon>Embryophyta</taxon>
        <taxon>Tracheophyta</taxon>
        <taxon>Spermatophyta</taxon>
        <taxon>Magnoliopsida</taxon>
        <taxon>Ranunculales</taxon>
        <taxon>Ranunculaceae</taxon>
        <taxon>Coptidoideae</taxon>
        <taxon>Coptis</taxon>
    </lineage>
</organism>
<dbReference type="GO" id="GO:0046872">
    <property type="term" value="F:metal ion binding"/>
    <property type="evidence" value="ECO:0007669"/>
    <property type="project" value="UniProtKB-KW"/>
</dbReference>
<dbReference type="GO" id="GO:0003712">
    <property type="term" value="F:transcription coregulator activity"/>
    <property type="evidence" value="ECO:0007669"/>
    <property type="project" value="TreeGrafter"/>
</dbReference>
<sequence>MHWLRGEPIIVRHVRGKTSGVSWGPMVMWRGFQRDRFQRKTQRGDSVVLRLLTAWIGVRLPRRPYQWPEMLKLKDWPSSSSFEDWLPRHGKAASLGVMKCILLRDGMLNELMVKTQDTDGKGATRASRKRSDWEGAQSAEGSLTDVVGRFPDWSTTVDCSIPCPLKEWWLWFQDS</sequence>
<evidence type="ECO:0000256" key="1">
    <source>
        <dbReference type="ARBA" id="ARBA00004123"/>
    </source>
</evidence>
<evidence type="ECO:0000256" key="2">
    <source>
        <dbReference type="ARBA" id="ARBA00006801"/>
    </source>
</evidence>
<dbReference type="InterPro" id="IPR045109">
    <property type="entry name" value="LSDs-like"/>
</dbReference>
<comment type="similarity">
    <text evidence="2">Belongs to the JARID1 histone demethylase family.</text>
</comment>
<gene>
    <name evidence="6" type="ORF">IFM89_017047</name>
</gene>
<dbReference type="GO" id="GO:0006357">
    <property type="term" value="P:regulation of transcription by RNA polymerase II"/>
    <property type="evidence" value="ECO:0007669"/>
    <property type="project" value="TreeGrafter"/>
</dbReference>
<feature type="region of interest" description="Disordered" evidence="5">
    <location>
        <begin position="118"/>
        <end position="137"/>
    </location>
</feature>
<dbReference type="Proteomes" id="UP000631114">
    <property type="component" value="Unassembled WGS sequence"/>
</dbReference>
<evidence type="ECO:0000256" key="3">
    <source>
        <dbReference type="ARBA" id="ARBA00022723"/>
    </source>
</evidence>
<evidence type="ECO:0000256" key="5">
    <source>
        <dbReference type="SAM" id="MobiDB-lite"/>
    </source>
</evidence>
<comment type="subcellular location">
    <subcellularLocation>
        <location evidence="1">Nucleus</location>
    </subcellularLocation>
</comment>
<evidence type="ECO:0000313" key="6">
    <source>
        <dbReference type="EMBL" id="KAF9601142.1"/>
    </source>
</evidence>
<dbReference type="GO" id="GO:0000785">
    <property type="term" value="C:chromatin"/>
    <property type="evidence" value="ECO:0007669"/>
    <property type="project" value="TreeGrafter"/>
</dbReference>
<dbReference type="EMBL" id="JADFTS010000006">
    <property type="protein sequence ID" value="KAF9601142.1"/>
    <property type="molecule type" value="Genomic_DNA"/>
</dbReference>
<reference evidence="6 7" key="1">
    <citation type="submission" date="2020-10" db="EMBL/GenBank/DDBJ databases">
        <title>The Coptis chinensis genome and diversification of protoberbering-type alkaloids.</title>
        <authorList>
            <person name="Wang B."/>
            <person name="Shu S."/>
            <person name="Song C."/>
            <person name="Liu Y."/>
        </authorList>
    </citation>
    <scope>NUCLEOTIDE SEQUENCE [LARGE SCALE GENOMIC DNA]</scope>
    <source>
        <strain evidence="6">HL-2020</strain>
        <tissue evidence="6">Leaf</tissue>
    </source>
</reference>
<dbReference type="GO" id="GO:0000118">
    <property type="term" value="C:histone deacetylase complex"/>
    <property type="evidence" value="ECO:0007669"/>
    <property type="project" value="TreeGrafter"/>
</dbReference>
<evidence type="ECO:0000313" key="7">
    <source>
        <dbReference type="Proteomes" id="UP000631114"/>
    </source>
</evidence>
<accession>A0A835HMN9</accession>
<dbReference type="AlphaFoldDB" id="A0A835HMN9"/>
<dbReference type="Gene3D" id="2.60.120.650">
    <property type="entry name" value="Cupin"/>
    <property type="match status" value="1"/>
</dbReference>
<comment type="caution">
    <text evidence="6">The sequence shown here is derived from an EMBL/GenBank/DDBJ whole genome shotgun (WGS) entry which is preliminary data.</text>
</comment>
<keyword evidence="3" id="KW-0479">Metal-binding</keyword>
<keyword evidence="4" id="KW-0539">Nucleus</keyword>
<protein>
    <submittedName>
        <fullName evidence="6">Uncharacterized protein</fullName>
    </submittedName>
</protein>
<keyword evidence="7" id="KW-1185">Reference proteome</keyword>
<dbReference type="PANTHER" id="PTHR12549:SF38">
    <property type="entry name" value="JMJC DOMAIN-CONTAINING HISTONE DEMETHYLASE 2, ISOFORM A"/>
    <property type="match status" value="1"/>
</dbReference>
<name>A0A835HMN9_9MAGN</name>
<dbReference type="PANTHER" id="PTHR12549">
    <property type="entry name" value="JMJC DOMAIN-CONTAINING HISTONE DEMETHYLATION PROTEIN"/>
    <property type="match status" value="1"/>
</dbReference>
<evidence type="ECO:0000256" key="4">
    <source>
        <dbReference type="ARBA" id="ARBA00023242"/>
    </source>
</evidence>